<dbReference type="PATRIC" id="fig|1423769.4.peg.2405"/>
<dbReference type="OrthoDB" id="7945729at2"/>
<dbReference type="GO" id="GO:0009116">
    <property type="term" value="P:nucleoside metabolic process"/>
    <property type="evidence" value="ECO:0007669"/>
    <property type="project" value="InterPro"/>
</dbReference>
<dbReference type="Proteomes" id="UP000051790">
    <property type="component" value="Unassembled WGS sequence"/>
</dbReference>
<dbReference type="AlphaFoldDB" id="A0A0R1QHC6"/>
<reference evidence="2 3" key="1">
    <citation type="journal article" date="2015" name="Genome Announc.">
        <title>Expanding the biotechnology potential of lactobacilli through comparative genomics of 213 strains and associated genera.</title>
        <authorList>
            <person name="Sun Z."/>
            <person name="Harris H.M."/>
            <person name="McCann A."/>
            <person name="Guo C."/>
            <person name="Argimon S."/>
            <person name="Zhang W."/>
            <person name="Yang X."/>
            <person name="Jeffery I.B."/>
            <person name="Cooney J.C."/>
            <person name="Kagawa T.F."/>
            <person name="Liu W."/>
            <person name="Song Y."/>
            <person name="Salvetti E."/>
            <person name="Wrobel A."/>
            <person name="Rasinkangas P."/>
            <person name="Parkhill J."/>
            <person name="Rea M.C."/>
            <person name="O'Sullivan O."/>
            <person name="Ritari J."/>
            <person name="Douillard F.P."/>
            <person name="Paul Ross R."/>
            <person name="Yang R."/>
            <person name="Briner A.E."/>
            <person name="Felis G.E."/>
            <person name="de Vos W.M."/>
            <person name="Barrangou R."/>
            <person name="Klaenhammer T.R."/>
            <person name="Caufield P.W."/>
            <person name="Cui Y."/>
            <person name="Zhang H."/>
            <person name="O'Toole P.W."/>
        </authorList>
    </citation>
    <scope>NUCLEOTIDE SEQUENCE [LARGE SCALE GENOMIC DNA]</scope>
    <source>
        <strain evidence="2 3">DSM 13343</strain>
    </source>
</reference>
<dbReference type="CDD" id="cd09007">
    <property type="entry name" value="NP-I_spr0068"/>
    <property type="match status" value="1"/>
</dbReference>
<organism evidence="2 3">
    <name type="scientific">Lacticaseibacillus manihotivorans DSM 13343 = JCM 12514</name>
    <dbReference type="NCBI Taxonomy" id="1423769"/>
    <lineage>
        <taxon>Bacteria</taxon>
        <taxon>Bacillati</taxon>
        <taxon>Bacillota</taxon>
        <taxon>Bacilli</taxon>
        <taxon>Lactobacillales</taxon>
        <taxon>Lactobacillaceae</taxon>
        <taxon>Lacticaseibacillus</taxon>
    </lineage>
</organism>
<dbReference type="InterPro" id="IPR000845">
    <property type="entry name" value="Nucleoside_phosphorylase_d"/>
</dbReference>
<accession>A0A0R1QHC6</accession>
<dbReference type="SUPFAM" id="SSF53167">
    <property type="entry name" value="Purine and uridine phosphorylases"/>
    <property type="match status" value="1"/>
</dbReference>
<protein>
    <submittedName>
        <fullName evidence="2">Phosphorylase pnp udp family protein</fullName>
    </submittedName>
</protein>
<evidence type="ECO:0000313" key="2">
    <source>
        <dbReference type="EMBL" id="KRL41186.1"/>
    </source>
</evidence>
<feature type="domain" description="Nucleoside phosphorylase" evidence="1">
    <location>
        <begin position="61"/>
        <end position="221"/>
    </location>
</feature>
<name>A0A0R1QHC6_9LACO</name>
<evidence type="ECO:0000313" key="3">
    <source>
        <dbReference type="Proteomes" id="UP000051790"/>
    </source>
</evidence>
<keyword evidence="3" id="KW-1185">Reference proteome</keyword>
<sequence length="250" mass="27551">MFMDDLPLFQRDDHKAVIEPDRQQGFIFPKKMLMAFVTETNFKAFIDQQTARVVGDFHTINNDYSIYACQVDGHLIGACLAPLGAPAATQIMEFLIAYGAEEILAVGSCGVLVNTPENQLLIPTQALRDEGTSYHYLAPAPAIALNVPFAQALQTYLGPQAKPVKTWTTDAYFRETPAKIKAACDHGFEVVEMECAALAACAEFRQVRFGQILFSADSLATVEAYDARGFGMDSHIRTMAIGFDCLRHID</sequence>
<dbReference type="EMBL" id="AZEU01000259">
    <property type="protein sequence ID" value="KRL41186.1"/>
    <property type="molecule type" value="Genomic_DNA"/>
</dbReference>
<evidence type="ECO:0000259" key="1">
    <source>
        <dbReference type="Pfam" id="PF01048"/>
    </source>
</evidence>
<dbReference type="GO" id="GO:0003824">
    <property type="term" value="F:catalytic activity"/>
    <property type="evidence" value="ECO:0007669"/>
    <property type="project" value="InterPro"/>
</dbReference>
<comment type="caution">
    <text evidence="2">The sequence shown here is derived from an EMBL/GenBank/DDBJ whole genome shotgun (WGS) entry which is preliminary data.</text>
</comment>
<proteinExistence type="predicted"/>
<dbReference type="Pfam" id="PF01048">
    <property type="entry name" value="PNP_UDP_1"/>
    <property type="match status" value="1"/>
</dbReference>
<dbReference type="Gene3D" id="3.40.50.1580">
    <property type="entry name" value="Nucleoside phosphorylase domain"/>
    <property type="match status" value="1"/>
</dbReference>
<gene>
    <name evidence="2" type="ORF">FD01_GL002230</name>
</gene>
<dbReference type="InterPro" id="IPR035994">
    <property type="entry name" value="Nucleoside_phosphorylase_sf"/>
</dbReference>